<dbReference type="RefSeq" id="WP_145239728.1">
    <property type="nucleotide sequence ID" value="NZ_VNFF01000013.1"/>
</dbReference>
<proteinExistence type="predicted"/>
<sequence>MNTLLLTLMLLSPTEALVTEQVKLQTAETLKVMQIEQQTQLKTQVIATLENIELVLPVVVDKQTLAKVQNVKQQLNQD</sequence>
<protein>
    <submittedName>
        <fullName evidence="1">Uncharacterized protein</fullName>
    </submittedName>
</protein>
<gene>
    <name evidence="1" type="ORF">FQP85_14045</name>
</gene>
<keyword evidence="2" id="KW-1185">Reference proteome</keyword>
<comment type="caution">
    <text evidence="1">The sequence shown here is derived from an EMBL/GenBank/DDBJ whole genome shotgun (WGS) entry which is preliminary data.</text>
</comment>
<organism evidence="1 2">
    <name type="scientific">Pseudoalteromonas neustonica</name>
    <dbReference type="NCBI Taxonomy" id="1840331"/>
    <lineage>
        <taxon>Bacteria</taxon>
        <taxon>Pseudomonadati</taxon>
        <taxon>Pseudomonadota</taxon>
        <taxon>Gammaproteobacteria</taxon>
        <taxon>Alteromonadales</taxon>
        <taxon>Pseudoalteromonadaceae</taxon>
        <taxon>Pseudoalteromonas</taxon>
    </lineage>
</organism>
<accession>A0ABY3FCK9</accession>
<evidence type="ECO:0000313" key="2">
    <source>
        <dbReference type="Proteomes" id="UP000317938"/>
    </source>
</evidence>
<dbReference type="Proteomes" id="UP000317938">
    <property type="component" value="Unassembled WGS sequence"/>
</dbReference>
<name>A0ABY3FCK9_9GAMM</name>
<dbReference type="EMBL" id="VNFF01000013">
    <property type="protein sequence ID" value="TVU82154.1"/>
    <property type="molecule type" value="Genomic_DNA"/>
</dbReference>
<evidence type="ECO:0000313" key="1">
    <source>
        <dbReference type="EMBL" id="TVU82154.1"/>
    </source>
</evidence>
<reference evidence="1 2" key="1">
    <citation type="submission" date="2019-07" db="EMBL/GenBank/DDBJ databases">
        <title>Diversity of Bacteria from Kongsfjorden, Arctic.</title>
        <authorList>
            <person name="Yu Y."/>
        </authorList>
    </citation>
    <scope>NUCLEOTIDE SEQUENCE [LARGE SCALE GENOMIC DNA]</scope>
    <source>
        <strain evidence="1 2">SM1927</strain>
    </source>
</reference>